<dbReference type="Proteomes" id="UP001500731">
    <property type="component" value="Unassembled WGS sequence"/>
</dbReference>
<sequence length="246" mass="27307">MTPDPIGDAPVLLLRRAPEDAPMVTSDGIDVSVLREEQRALQEADAIRALGLAIWELRDADVIRNAVGMLDPSAHPEAESFIESFTSWVFSVGQGIDVEPMTLLGRVVDDPERVNGDIADLADTHPAVATFDDAEEEFRRVWENEEGKQRTEYVSRAQQRATELHPGAIVRPWLPFDGIQPDAVSETATRELRDACESYARDHVQIVGTPFASGTVESDQVVAHWDQAGLTWRRVLERITSERAVN</sequence>
<keyword evidence="2" id="KW-1185">Reference proteome</keyword>
<proteinExistence type="predicted"/>
<reference evidence="2" key="1">
    <citation type="journal article" date="2019" name="Int. J. Syst. Evol. Microbiol.">
        <title>The Global Catalogue of Microorganisms (GCM) 10K type strain sequencing project: providing services to taxonomists for standard genome sequencing and annotation.</title>
        <authorList>
            <consortium name="The Broad Institute Genomics Platform"/>
            <consortium name="The Broad Institute Genome Sequencing Center for Infectious Disease"/>
            <person name="Wu L."/>
            <person name="Ma J."/>
        </authorList>
    </citation>
    <scope>NUCLEOTIDE SEQUENCE [LARGE SCALE GENOMIC DNA]</scope>
    <source>
        <strain evidence="2">JCM 17839</strain>
    </source>
</reference>
<dbReference type="EMBL" id="BAABGP010000037">
    <property type="protein sequence ID" value="GAA4492528.1"/>
    <property type="molecule type" value="Genomic_DNA"/>
</dbReference>
<evidence type="ECO:0000313" key="2">
    <source>
        <dbReference type="Proteomes" id="UP001500731"/>
    </source>
</evidence>
<organism evidence="1 2">
    <name type="scientific">Microbacterium panaciterrae</name>
    <dbReference type="NCBI Taxonomy" id="985759"/>
    <lineage>
        <taxon>Bacteria</taxon>
        <taxon>Bacillati</taxon>
        <taxon>Actinomycetota</taxon>
        <taxon>Actinomycetes</taxon>
        <taxon>Micrococcales</taxon>
        <taxon>Microbacteriaceae</taxon>
        <taxon>Microbacterium</taxon>
    </lineage>
</organism>
<gene>
    <name evidence="1" type="ORF">GCM10023171_37750</name>
</gene>
<name>A0ABP8PUC1_9MICO</name>
<protein>
    <submittedName>
        <fullName evidence="1">Uncharacterized protein</fullName>
    </submittedName>
</protein>
<accession>A0ABP8PUC1</accession>
<comment type="caution">
    <text evidence="1">The sequence shown here is derived from an EMBL/GenBank/DDBJ whole genome shotgun (WGS) entry which is preliminary data.</text>
</comment>
<evidence type="ECO:0000313" key="1">
    <source>
        <dbReference type="EMBL" id="GAA4492528.1"/>
    </source>
</evidence>